<keyword evidence="1" id="KW-0732">Signal</keyword>
<keyword evidence="3" id="KW-1185">Reference proteome</keyword>
<gene>
    <name evidence="2" type="ORF">LWC34_40045</name>
</gene>
<dbReference type="Proteomes" id="UP001521150">
    <property type="component" value="Unassembled WGS sequence"/>
</dbReference>
<dbReference type="RefSeq" id="WP_233730409.1">
    <property type="nucleotide sequence ID" value="NZ_JAJVCN010000003.1"/>
</dbReference>
<proteinExistence type="predicted"/>
<feature type="signal peptide" evidence="1">
    <location>
        <begin position="1"/>
        <end position="24"/>
    </location>
</feature>
<evidence type="ECO:0008006" key="4">
    <source>
        <dbReference type="Google" id="ProtNLM"/>
    </source>
</evidence>
<accession>A0ABS8ZN38</accession>
<name>A0ABS8ZN38_9PSEU</name>
<comment type="caution">
    <text evidence="2">The sequence shown here is derived from an EMBL/GenBank/DDBJ whole genome shotgun (WGS) entry which is preliminary data.</text>
</comment>
<sequence>MKRALAAVLFVLGMIVVPAATASAASCDARSSGQVSGGYVVTLWCSGAGFVDGYGSTLTDANREALLLYQIYVDYGIDCGGRGTSAATGGRVVTLWCSSGGFIDGYGSTLTDAQVEARELVVLLGEKGQDCSGRGVGRVSGGYVVTLWCTRGGFIDGRGSTVTGAAQNARFAASIA</sequence>
<evidence type="ECO:0000313" key="3">
    <source>
        <dbReference type="Proteomes" id="UP001521150"/>
    </source>
</evidence>
<organism evidence="2 3">
    <name type="scientific">Kibdelosporangium philippinense</name>
    <dbReference type="NCBI Taxonomy" id="211113"/>
    <lineage>
        <taxon>Bacteria</taxon>
        <taxon>Bacillati</taxon>
        <taxon>Actinomycetota</taxon>
        <taxon>Actinomycetes</taxon>
        <taxon>Pseudonocardiales</taxon>
        <taxon>Pseudonocardiaceae</taxon>
        <taxon>Kibdelosporangium</taxon>
    </lineage>
</organism>
<protein>
    <recommendedName>
        <fullName evidence="4">Serine/threonine protein kinase</fullName>
    </recommendedName>
</protein>
<evidence type="ECO:0000313" key="2">
    <source>
        <dbReference type="EMBL" id="MCE7008962.1"/>
    </source>
</evidence>
<feature type="chain" id="PRO_5047213891" description="Serine/threonine protein kinase" evidence="1">
    <location>
        <begin position="25"/>
        <end position="176"/>
    </location>
</feature>
<dbReference type="PROSITE" id="PS51257">
    <property type="entry name" value="PROKAR_LIPOPROTEIN"/>
    <property type="match status" value="1"/>
</dbReference>
<evidence type="ECO:0000256" key="1">
    <source>
        <dbReference type="SAM" id="SignalP"/>
    </source>
</evidence>
<reference evidence="2 3" key="1">
    <citation type="submission" date="2021-12" db="EMBL/GenBank/DDBJ databases">
        <title>Genome sequence of Kibdelosporangium philippinense ATCC 49844.</title>
        <authorList>
            <person name="Fedorov E.A."/>
            <person name="Omeragic M."/>
            <person name="Shalygina K.F."/>
            <person name="Maclea K.S."/>
        </authorList>
    </citation>
    <scope>NUCLEOTIDE SEQUENCE [LARGE SCALE GENOMIC DNA]</scope>
    <source>
        <strain evidence="2 3">ATCC 49844</strain>
    </source>
</reference>
<dbReference type="EMBL" id="JAJVCN010000003">
    <property type="protein sequence ID" value="MCE7008962.1"/>
    <property type="molecule type" value="Genomic_DNA"/>
</dbReference>